<dbReference type="Pfam" id="PF00011">
    <property type="entry name" value="HSP20"/>
    <property type="match status" value="1"/>
</dbReference>
<dbReference type="SUPFAM" id="SSF49764">
    <property type="entry name" value="HSP20-like chaperones"/>
    <property type="match status" value="1"/>
</dbReference>
<dbReference type="InterPro" id="IPR002068">
    <property type="entry name" value="A-crystallin/Hsp20_dom"/>
</dbReference>
<reference evidence="4 5" key="1">
    <citation type="submission" date="2022-12" db="EMBL/GenBank/DDBJ databases">
        <title>Chromosome-level genome of Tegillarca granosa.</title>
        <authorList>
            <person name="Kim J."/>
        </authorList>
    </citation>
    <scope>NUCLEOTIDE SEQUENCE [LARGE SCALE GENOMIC DNA]</scope>
    <source>
        <strain evidence="4">Teg-2019</strain>
        <tissue evidence="4">Adductor muscle</tissue>
    </source>
</reference>
<name>A0ABQ9EKC1_TEGGR</name>
<dbReference type="Proteomes" id="UP001217089">
    <property type="component" value="Unassembled WGS sequence"/>
</dbReference>
<dbReference type="PRINTS" id="PR00299">
    <property type="entry name" value="ACRYSTALLIN"/>
</dbReference>
<proteinExistence type="inferred from homology"/>
<dbReference type="Gene3D" id="2.60.40.790">
    <property type="match status" value="1"/>
</dbReference>
<protein>
    <recommendedName>
        <fullName evidence="3">SHSP domain-containing protein</fullName>
    </recommendedName>
</protein>
<dbReference type="InterPro" id="IPR001436">
    <property type="entry name" value="Alpha-crystallin/sHSP_animal"/>
</dbReference>
<dbReference type="PROSITE" id="PS01031">
    <property type="entry name" value="SHSP"/>
    <property type="match status" value="1"/>
</dbReference>
<evidence type="ECO:0000259" key="3">
    <source>
        <dbReference type="PROSITE" id="PS01031"/>
    </source>
</evidence>
<evidence type="ECO:0000256" key="2">
    <source>
        <dbReference type="RuleBase" id="RU003616"/>
    </source>
</evidence>
<dbReference type="EMBL" id="JARBDR010000903">
    <property type="protein sequence ID" value="KAJ8304331.1"/>
    <property type="molecule type" value="Genomic_DNA"/>
</dbReference>
<accession>A0ABQ9EKC1</accession>
<feature type="domain" description="SHSP" evidence="3">
    <location>
        <begin position="65"/>
        <end position="172"/>
    </location>
</feature>
<evidence type="ECO:0000313" key="4">
    <source>
        <dbReference type="EMBL" id="KAJ8304331.1"/>
    </source>
</evidence>
<evidence type="ECO:0000313" key="5">
    <source>
        <dbReference type="Proteomes" id="UP001217089"/>
    </source>
</evidence>
<sequence>MSGRLVPMRHFDWSFFDRQKDLFPKFPELSSDFNLDFKRFDEELERMRRDMFKLTPFDFGSDLDSMFLKVDQPFAEDIKGNKRLSLRFDCSQFKPEEIQIRTMDNVLSVEAKHTEVSPGRKVYREFKKSYTLPKTVDPLKVTSTLTKDGVLNIEAPAPLSVEARKERLIPIEML</sequence>
<comment type="caution">
    <text evidence="4">The sequence shown here is derived from an EMBL/GenBank/DDBJ whole genome shotgun (WGS) entry which is preliminary data.</text>
</comment>
<organism evidence="4 5">
    <name type="scientific">Tegillarca granosa</name>
    <name type="common">Malaysian cockle</name>
    <name type="synonym">Anadara granosa</name>
    <dbReference type="NCBI Taxonomy" id="220873"/>
    <lineage>
        <taxon>Eukaryota</taxon>
        <taxon>Metazoa</taxon>
        <taxon>Spiralia</taxon>
        <taxon>Lophotrochozoa</taxon>
        <taxon>Mollusca</taxon>
        <taxon>Bivalvia</taxon>
        <taxon>Autobranchia</taxon>
        <taxon>Pteriomorphia</taxon>
        <taxon>Arcoida</taxon>
        <taxon>Arcoidea</taxon>
        <taxon>Arcidae</taxon>
        <taxon>Tegillarca</taxon>
    </lineage>
</organism>
<gene>
    <name evidence="4" type="ORF">KUTeg_017914</name>
</gene>
<evidence type="ECO:0000256" key="1">
    <source>
        <dbReference type="PROSITE-ProRule" id="PRU00285"/>
    </source>
</evidence>
<dbReference type="InterPro" id="IPR008978">
    <property type="entry name" value="HSP20-like_chaperone"/>
</dbReference>
<comment type="similarity">
    <text evidence="1 2">Belongs to the small heat shock protein (HSP20) family.</text>
</comment>
<dbReference type="PANTHER" id="PTHR45640">
    <property type="entry name" value="HEAT SHOCK PROTEIN HSP-12.2-RELATED"/>
    <property type="match status" value="1"/>
</dbReference>
<dbReference type="CDD" id="cd06526">
    <property type="entry name" value="metazoan_ACD"/>
    <property type="match status" value="1"/>
</dbReference>
<keyword evidence="5" id="KW-1185">Reference proteome</keyword>
<dbReference type="PANTHER" id="PTHR45640:SF26">
    <property type="entry name" value="RE23625P"/>
    <property type="match status" value="1"/>
</dbReference>